<evidence type="ECO:0000313" key="2">
    <source>
        <dbReference type="WBParaSite" id="L893_g16273.t1"/>
    </source>
</evidence>
<evidence type="ECO:0000313" key="1">
    <source>
        <dbReference type="Proteomes" id="UP000095287"/>
    </source>
</evidence>
<dbReference type="Proteomes" id="UP000095287">
    <property type="component" value="Unplaced"/>
</dbReference>
<sequence length="88" mass="10308">MRMFCKLTAGNENKKAAAILIAQFMHVSYEARHSKLCISCDETEEVRALIRMWLYQIGKPFVSEWIQIMLKSEEEQSETKCFKDVECI</sequence>
<dbReference type="WBParaSite" id="L893_g16273.t1">
    <property type="protein sequence ID" value="L893_g16273.t1"/>
    <property type="gene ID" value="L893_g16273"/>
</dbReference>
<dbReference type="AlphaFoldDB" id="A0A1I7YHW3"/>
<keyword evidence="1" id="KW-1185">Reference proteome</keyword>
<proteinExistence type="predicted"/>
<organism evidence="1 2">
    <name type="scientific">Steinernema glaseri</name>
    <dbReference type="NCBI Taxonomy" id="37863"/>
    <lineage>
        <taxon>Eukaryota</taxon>
        <taxon>Metazoa</taxon>
        <taxon>Ecdysozoa</taxon>
        <taxon>Nematoda</taxon>
        <taxon>Chromadorea</taxon>
        <taxon>Rhabditida</taxon>
        <taxon>Tylenchina</taxon>
        <taxon>Panagrolaimomorpha</taxon>
        <taxon>Strongyloidoidea</taxon>
        <taxon>Steinernematidae</taxon>
        <taxon>Steinernema</taxon>
    </lineage>
</organism>
<reference evidence="2" key="1">
    <citation type="submission" date="2016-11" db="UniProtKB">
        <authorList>
            <consortium name="WormBaseParasite"/>
        </authorList>
    </citation>
    <scope>IDENTIFICATION</scope>
</reference>
<accession>A0A1I7YHW3</accession>
<protein>
    <submittedName>
        <fullName evidence="2">SCAN box domain-containing protein</fullName>
    </submittedName>
</protein>
<name>A0A1I7YHW3_9BILA</name>